<feature type="transmembrane region" description="Helical" evidence="1">
    <location>
        <begin position="25"/>
        <end position="47"/>
    </location>
</feature>
<protein>
    <recommendedName>
        <fullName evidence="4">GRAM domain-containing protein</fullName>
    </recommendedName>
</protein>
<keyword evidence="3" id="KW-1185">Reference proteome</keyword>
<keyword evidence="1" id="KW-1133">Transmembrane helix</keyword>
<dbReference type="AlphaFoldDB" id="A0AAU9EG51"/>
<evidence type="ECO:0000313" key="2">
    <source>
        <dbReference type="EMBL" id="BEP28398.1"/>
    </source>
</evidence>
<feature type="transmembrane region" description="Helical" evidence="1">
    <location>
        <begin position="53"/>
        <end position="77"/>
    </location>
</feature>
<evidence type="ECO:0000313" key="3">
    <source>
        <dbReference type="Proteomes" id="UP001321786"/>
    </source>
</evidence>
<evidence type="ECO:0008006" key="4">
    <source>
        <dbReference type="Google" id="ProtNLM"/>
    </source>
</evidence>
<proteinExistence type="predicted"/>
<evidence type="ECO:0000256" key="1">
    <source>
        <dbReference type="SAM" id="Phobius"/>
    </source>
</evidence>
<accession>A0AAU9EG51</accession>
<dbReference type="Proteomes" id="UP001321786">
    <property type="component" value="Chromosome"/>
</dbReference>
<gene>
    <name evidence="2" type="ORF">HLPR_07290</name>
</gene>
<sequence length="208" mass="24326">MKKIISNEEYDICVMDSLDINKMNFLMMNLIMCFVAILVVDLISHNISDDFTLIGFCSIVFRTLLWSTIFTLLHVPIRKNSLKKIYKRQIKDELVKSLEKEYDLYLPCIYIKSKFHLMGGVLYFSTNKLLFKPHVSNFAPREIKLESKNGITFYEKKQNTSAITRFIYNSIPNYLVINVDGEENKFIVPMISKVMDVLEEEGLQGYDF</sequence>
<name>A0AAU9EG51_9FIRM</name>
<reference evidence="2 3" key="1">
    <citation type="submission" date="2023-08" db="EMBL/GenBank/DDBJ databases">
        <title>Helicovermis profunda gen. nov., sp. nov., a novel mesophilic, fermentative bacterium within the Bacillota from a deep-sea hydrothermal vent chimney.</title>
        <authorList>
            <person name="Miyazaki U."/>
            <person name="Mizutani D."/>
            <person name="Hashimoto Y."/>
            <person name="Tame A."/>
            <person name="Sawayama S."/>
            <person name="Miyazaki J."/>
            <person name="Takai K."/>
            <person name="Nakagawa S."/>
        </authorList>
    </citation>
    <scope>NUCLEOTIDE SEQUENCE [LARGE SCALE GENOMIC DNA]</scope>
    <source>
        <strain evidence="2 3">S502</strain>
    </source>
</reference>
<dbReference type="KEGG" id="hprf:HLPR_07290"/>
<dbReference type="RefSeq" id="WP_338536719.1">
    <property type="nucleotide sequence ID" value="NZ_AP028654.1"/>
</dbReference>
<dbReference type="EMBL" id="AP028654">
    <property type="protein sequence ID" value="BEP28398.1"/>
    <property type="molecule type" value="Genomic_DNA"/>
</dbReference>
<keyword evidence="1" id="KW-0812">Transmembrane</keyword>
<organism evidence="2 3">
    <name type="scientific">Helicovermis profundi</name>
    <dbReference type="NCBI Taxonomy" id="3065157"/>
    <lineage>
        <taxon>Bacteria</taxon>
        <taxon>Bacillati</taxon>
        <taxon>Bacillota</taxon>
        <taxon>Clostridia</taxon>
        <taxon>Helicovermis</taxon>
    </lineage>
</organism>
<keyword evidence="1" id="KW-0472">Membrane</keyword>